<reference evidence="3" key="1">
    <citation type="submission" date="2020-01" db="EMBL/GenBank/DDBJ databases">
        <authorList>
            <person name="Feng Z.H.Z."/>
        </authorList>
    </citation>
    <scope>NUCLEOTIDE SEQUENCE</scope>
    <source>
        <strain evidence="3">CBS107.38</strain>
    </source>
</reference>
<keyword evidence="4" id="KW-1185">Reference proteome</keyword>
<dbReference type="Gene3D" id="3.30.160.60">
    <property type="entry name" value="Classic Zinc Finger"/>
    <property type="match status" value="1"/>
</dbReference>
<comment type="caution">
    <text evidence="3">The sequence shown here is derived from an EMBL/GenBank/DDBJ whole genome shotgun (WGS) entry which is preliminary data.</text>
</comment>
<dbReference type="PROSITE" id="PS50157">
    <property type="entry name" value="ZINC_FINGER_C2H2_2"/>
    <property type="match status" value="2"/>
</dbReference>
<dbReference type="EMBL" id="JAAABM010000024">
    <property type="protein sequence ID" value="KAF7671132.1"/>
    <property type="molecule type" value="Genomic_DNA"/>
</dbReference>
<proteinExistence type="predicted"/>
<feature type="domain" description="C2H2-type" evidence="2">
    <location>
        <begin position="136"/>
        <end position="161"/>
    </location>
</feature>
<dbReference type="SUPFAM" id="SSF57667">
    <property type="entry name" value="beta-beta-alpha zinc fingers"/>
    <property type="match status" value="1"/>
</dbReference>
<gene>
    <name evidence="3" type="ORF">GT037_010693</name>
</gene>
<dbReference type="InterPro" id="IPR013087">
    <property type="entry name" value="Znf_C2H2_type"/>
</dbReference>
<protein>
    <recommendedName>
        <fullName evidence="2">C2H2-type domain-containing protein</fullName>
    </recommendedName>
</protein>
<feature type="domain" description="C2H2-type" evidence="2">
    <location>
        <begin position="164"/>
        <end position="189"/>
    </location>
</feature>
<evidence type="ECO:0000256" key="1">
    <source>
        <dbReference type="PROSITE-ProRule" id="PRU00042"/>
    </source>
</evidence>
<reference evidence="3" key="2">
    <citation type="submission" date="2020-08" db="EMBL/GenBank/DDBJ databases">
        <title>Draft Genome Sequence of Cumin Blight Pathogen Alternaria burnsii.</title>
        <authorList>
            <person name="Feng Z."/>
        </authorList>
    </citation>
    <scope>NUCLEOTIDE SEQUENCE</scope>
    <source>
        <strain evidence="3">CBS107.38</strain>
    </source>
</reference>
<dbReference type="PROSITE" id="PS00028">
    <property type="entry name" value="ZINC_FINGER_C2H2_1"/>
    <property type="match status" value="2"/>
</dbReference>
<dbReference type="AlphaFoldDB" id="A0A8H7E945"/>
<dbReference type="GO" id="GO:0008270">
    <property type="term" value="F:zinc ion binding"/>
    <property type="evidence" value="ECO:0007669"/>
    <property type="project" value="UniProtKB-KW"/>
</dbReference>
<keyword evidence="1" id="KW-0862">Zinc</keyword>
<dbReference type="SMART" id="SM00355">
    <property type="entry name" value="ZnF_C2H2"/>
    <property type="match status" value="2"/>
</dbReference>
<evidence type="ECO:0000313" key="3">
    <source>
        <dbReference type="EMBL" id="KAF7671132.1"/>
    </source>
</evidence>
<dbReference type="Proteomes" id="UP000596902">
    <property type="component" value="Unassembled WGS sequence"/>
</dbReference>
<keyword evidence="1" id="KW-0479">Metal-binding</keyword>
<name>A0A8H7E945_9PLEO</name>
<organism evidence="3 4">
    <name type="scientific">Alternaria burnsii</name>
    <dbReference type="NCBI Taxonomy" id="1187904"/>
    <lineage>
        <taxon>Eukaryota</taxon>
        <taxon>Fungi</taxon>
        <taxon>Dikarya</taxon>
        <taxon>Ascomycota</taxon>
        <taxon>Pezizomycotina</taxon>
        <taxon>Dothideomycetes</taxon>
        <taxon>Pleosporomycetidae</taxon>
        <taxon>Pleosporales</taxon>
        <taxon>Pleosporineae</taxon>
        <taxon>Pleosporaceae</taxon>
        <taxon>Alternaria</taxon>
        <taxon>Alternaria sect. Alternaria</taxon>
    </lineage>
</organism>
<dbReference type="RefSeq" id="XP_038781510.1">
    <property type="nucleotide sequence ID" value="XM_038935740.1"/>
</dbReference>
<keyword evidence="1" id="KW-0863">Zinc-finger</keyword>
<accession>A0A8H7E945</accession>
<sequence length="189" mass="20864">MSPTPVISQTGDEDFHWAIDLPENYPVASEAGLGWAPIDGSTTLVEDARAVLNGDANYLLGHGEPLADIEGPYSMDQDILNAVTLHVVYIPVVVQVSGPNMIPHGAPSQFQPEVPVAPTHPASNNQFQHAAVTPPLQCPYGCTGMFRRRVEYRRHMKKHTGPFFPCTHPDCSKMFYRQDKLRDHLAKGH</sequence>
<dbReference type="Pfam" id="PF00096">
    <property type="entry name" value="zf-C2H2"/>
    <property type="match status" value="2"/>
</dbReference>
<dbReference type="InterPro" id="IPR036236">
    <property type="entry name" value="Znf_C2H2_sf"/>
</dbReference>
<evidence type="ECO:0000313" key="4">
    <source>
        <dbReference type="Proteomes" id="UP000596902"/>
    </source>
</evidence>
<evidence type="ECO:0000259" key="2">
    <source>
        <dbReference type="PROSITE" id="PS50157"/>
    </source>
</evidence>
<dbReference type="GeneID" id="62208918"/>